<sequence length="53" mass="6460">MPQLDTIYIFIMFLWTWFTLHLINKKTNTFKITSRSKKMNLTKYNTTTSLPWT</sequence>
<geneLocation type="mitochondrion" evidence="14"/>
<keyword evidence="6 12" id="KW-0375">Hydrogen ion transport</keyword>
<evidence type="ECO:0000256" key="12">
    <source>
        <dbReference type="RuleBase" id="RU003661"/>
    </source>
</evidence>
<evidence type="ECO:0000256" key="1">
    <source>
        <dbReference type="ARBA" id="ARBA00004304"/>
    </source>
</evidence>
<evidence type="ECO:0000256" key="10">
    <source>
        <dbReference type="ARBA" id="ARBA00023136"/>
    </source>
</evidence>
<dbReference type="GO" id="GO:0045259">
    <property type="term" value="C:proton-transporting ATP synthase complex"/>
    <property type="evidence" value="ECO:0007669"/>
    <property type="project" value="UniProtKB-KW"/>
</dbReference>
<evidence type="ECO:0000256" key="5">
    <source>
        <dbReference type="ARBA" id="ARBA00022692"/>
    </source>
</evidence>
<protein>
    <recommendedName>
        <fullName evidence="12">ATP synthase complex subunit 8</fullName>
    </recommendedName>
</protein>
<evidence type="ECO:0000256" key="6">
    <source>
        <dbReference type="ARBA" id="ARBA00022781"/>
    </source>
</evidence>
<proteinExistence type="inferred from homology"/>
<keyword evidence="8 12" id="KW-0406">Ion transport</keyword>
<evidence type="ECO:0000256" key="13">
    <source>
        <dbReference type="SAM" id="Phobius"/>
    </source>
</evidence>
<accession>A0A8B0R7P9</accession>
<evidence type="ECO:0000256" key="3">
    <source>
        <dbReference type="ARBA" id="ARBA00022448"/>
    </source>
</evidence>
<evidence type="ECO:0000256" key="7">
    <source>
        <dbReference type="ARBA" id="ARBA00022989"/>
    </source>
</evidence>
<keyword evidence="7 13" id="KW-1133">Transmembrane helix</keyword>
<keyword evidence="4 12" id="KW-0138">CF(0)</keyword>
<dbReference type="GO" id="GO:0015986">
    <property type="term" value="P:proton motive force-driven ATP synthesis"/>
    <property type="evidence" value="ECO:0007669"/>
    <property type="project" value="InterPro"/>
</dbReference>
<dbReference type="EMBL" id="MW272554">
    <property type="protein sequence ID" value="QTW91656.1"/>
    <property type="molecule type" value="Genomic_DNA"/>
</dbReference>
<organism evidence="14">
    <name type="scientific">Myanophis thanlyinensis</name>
    <dbReference type="NCBI Taxonomy" id="2777982"/>
    <lineage>
        <taxon>Eukaryota</taxon>
        <taxon>Metazoa</taxon>
        <taxon>Chordata</taxon>
        <taxon>Craniata</taxon>
        <taxon>Vertebrata</taxon>
        <taxon>Euteleostomi</taxon>
        <taxon>Lepidosauria</taxon>
        <taxon>Squamata</taxon>
        <taxon>Bifurcata</taxon>
        <taxon>Unidentata</taxon>
        <taxon>Episquamata</taxon>
        <taxon>Toxicofera</taxon>
        <taxon>Serpentes</taxon>
        <taxon>Colubroidea</taxon>
        <taxon>Homalopsidae</taxon>
        <taxon>Myanophis</taxon>
    </lineage>
</organism>
<evidence type="ECO:0000256" key="9">
    <source>
        <dbReference type="ARBA" id="ARBA00023128"/>
    </source>
</evidence>
<dbReference type="AlphaFoldDB" id="A0A8B0R7P9"/>
<evidence type="ECO:0000256" key="8">
    <source>
        <dbReference type="ARBA" id="ARBA00023065"/>
    </source>
</evidence>
<keyword evidence="10 13" id="KW-0472">Membrane</keyword>
<gene>
    <name evidence="14" type="primary">ATP8</name>
</gene>
<dbReference type="RefSeq" id="YP_010251444.1">
    <property type="nucleotide sequence ID" value="NC_060375.1"/>
</dbReference>
<keyword evidence="11" id="KW-0066">ATP synthesis</keyword>
<reference evidence="14" key="1">
    <citation type="journal article" name="Zootaxa">
        <title>A new genus and species of mud snake from Myanmar (Reptilia, Squamata, Homalopsidae).</title>
        <authorList>
            <person name="Kohler G."/>
            <person name="Khaing K.P.P."/>
            <person name="Than N.L."/>
            <person name="Baranski D."/>
            <person name="Schell T."/>
            <person name="Greve C."/>
            <person name="Janke A."/>
            <person name="Pauls S.U."/>
        </authorList>
    </citation>
    <scope>NUCLEOTIDE SEQUENCE</scope>
    <source>
        <tissue evidence="14">Tongue</tissue>
    </source>
</reference>
<keyword evidence="5 12" id="KW-0812">Transmembrane</keyword>
<dbReference type="InterPro" id="IPR001421">
    <property type="entry name" value="ATP8_metazoa"/>
</dbReference>
<evidence type="ECO:0000256" key="2">
    <source>
        <dbReference type="ARBA" id="ARBA00008892"/>
    </source>
</evidence>
<evidence type="ECO:0000256" key="11">
    <source>
        <dbReference type="ARBA" id="ARBA00023310"/>
    </source>
</evidence>
<feature type="transmembrane region" description="Helical" evidence="13">
    <location>
        <begin position="6"/>
        <end position="23"/>
    </location>
</feature>
<evidence type="ECO:0000313" key="14">
    <source>
        <dbReference type="EMBL" id="QTW91656.1"/>
    </source>
</evidence>
<dbReference type="Pfam" id="PF00895">
    <property type="entry name" value="ATP-synt_8"/>
    <property type="match status" value="1"/>
</dbReference>
<dbReference type="GO" id="GO:0015078">
    <property type="term" value="F:proton transmembrane transporter activity"/>
    <property type="evidence" value="ECO:0007669"/>
    <property type="project" value="InterPro"/>
</dbReference>
<comment type="similarity">
    <text evidence="2 12">Belongs to the ATPase protein 8 family.</text>
</comment>
<name>A0A8B0R7P9_9SAUR</name>
<keyword evidence="3 12" id="KW-0813">Transport</keyword>
<keyword evidence="9 12" id="KW-0496">Mitochondrion</keyword>
<dbReference type="GeneID" id="70592516"/>
<dbReference type="CTD" id="4509"/>
<dbReference type="GO" id="GO:0031966">
    <property type="term" value="C:mitochondrial membrane"/>
    <property type="evidence" value="ECO:0007669"/>
    <property type="project" value="UniProtKB-SubCell"/>
</dbReference>
<comment type="subcellular location">
    <subcellularLocation>
        <location evidence="1 12">Mitochondrion membrane</location>
        <topology evidence="1 12">Single-pass membrane protein</topology>
    </subcellularLocation>
</comment>
<evidence type="ECO:0000256" key="4">
    <source>
        <dbReference type="ARBA" id="ARBA00022547"/>
    </source>
</evidence>